<dbReference type="Pfam" id="PF02518">
    <property type="entry name" value="HATPase_c"/>
    <property type="match status" value="1"/>
</dbReference>
<evidence type="ECO:0000256" key="6">
    <source>
        <dbReference type="ARBA" id="ARBA00022679"/>
    </source>
</evidence>
<proteinExistence type="predicted"/>
<evidence type="ECO:0000256" key="3">
    <source>
        <dbReference type="ARBA" id="ARBA00022475"/>
    </source>
</evidence>
<dbReference type="EC" id="2.7.13.3" evidence="14"/>
<accession>A0A0K0H9G4</accession>
<feature type="domain" description="HAMP" evidence="16">
    <location>
        <begin position="182"/>
        <end position="235"/>
    </location>
</feature>
<sequence length="453" mass="51291">MIKLSMTLRLSISFIAILILVCTSISWTLYNALSKELTWRDDLTLINRAAQMQQLLLDGARPENLPLYFNRMVDTKQDILLIHSPTDHRVTINHSGIPDERFNAIPVTKKITRDTLFRQRVQGAELTAVRVNARSGDIPLTLTLARLATERRQMLEQYRHNSLLISLVAILVFSALSPLVIRNGLRAITSLSRLTAATDSGTLRQPLAEQTLPAELRPLGKALNIMRQKLSGDFERLNQFADDLAHELRTPVNILLGKNQVILSQERSTEEYQQALVDNIEELEELSRLTENILFLARAEHQNIVVEKHPIPLNELIENMLDYLSPLAEEKRIRVISECQGTVWADKMLLQRMLSNLLTNAIRYSEENAVIRIESAYENAITEIRTANPGSHPADPDKLFRRFWRGDNARHTTGFGLGLSLVNAIATLHGGSVSYRYADEHHLFSVYLPASKS</sequence>
<name>A0A0K0H9G4_SALBC</name>
<dbReference type="InterPro" id="IPR003594">
    <property type="entry name" value="HATPase_dom"/>
</dbReference>
<dbReference type="RefSeq" id="WP_000593980.1">
    <property type="nucleotide sequence ID" value="NC_015761.1"/>
</dbReference>
<dbReference type="AlphaFoldDB" id="A0A0K0H9G4"/>
<evidence type="ECO:0000256" key="12">
    <source>
        <dbReference type="ARBA" id="ARBA00023012"/>
    </source>
</evidence>
<dbReference type="InterPro" id="IPR005467">
    <property type="entry name" value="His_kinase_dom"/>
</dbReference>
<evidence type="ECO:0000256" key="11">
    <source>
        <dbReference type="ARBA" id="ARBA00022989"/>
    </source>
</evidence>
<evidence type="ECO:0000256" key="9">
    <source>
        <dbReference type="ARBA" id="ARBA00022777"/>
    </source>
</evidence>
<evidence type="ECO:0000259" key="15">
    <source>
        <dbReference type="PROSITE" id="PS50109"/>
    </source>
</evidence>
<comment type="function">
    <text evidence="14">Member of a two-component regulatory system.</text>
</comment>
<keyword evidence="12 14" id="KW-0902">Two-component regulatory system</keyword>
<keyword evidence="5" id="KW-0597">Phosphoprotein</keyword>
<dbReference type="SMART" id="SM00388">
    <property type="entry name" value="HisKA"/>
    <property type="match status" value="1"/>
</dbReference>
<dbReference type="InterPro" id="IPR036890">
    <property type="entry name" value="HATPase_C_sf"/>
</dbReference>
<dbReference type="SMART" id="SM00387">
    <property type="entry name" value="HATPase_c"/>
    <property type="match status" value="1"/>
</dbReference>
<evidence type="ECO:0000256" key="8">
    <source>
        <dbReference type="ARBA" id="ARBA00022741"/>
    </source>
</evidence>
<dbReference type="InterPro" id="IPR036097">
    <property type="entry name" value="HisK_dim/P_sf"/>
</dbReference>
<dbReference type="PROSITE" id="PS50885">
    <property type="entry name" value="HAMP"/>
    <property type="match status" value="1"/>
</dbReference>
<dbReference type="SUPFAM" id="SSF47384">
    <property type="entry name" value="Homodimeric domain of signal transducing histidine kinase"/>
    <property type="match status" value="1"/>
</dbReference>
<comment type="catalytic activity">
    <reaction evidence="1 14">
        <text>ATP + protein L-histidine = ADP + protein N-phospho-L-histidine.</text>
        <dbReference type="EC" id="2.7.13.3"/>
    </reaction>
</comment>
<dbReference type="PANTHER" id="PTHR45436:SF3">
    <property type="entry name" value="SENSOR HISTIDINE KINASE HPRS"/>
    <property type="match status" value="1"/>
</dbReference>
<reference evidence="17 18" key="1">
    <citation type="journal article" date="2011" name="PLoS Pathog.">
        <title>Salmonella bongori provides insights into the evolution of the Salmonellae.</title>
        <authorList>
            <person name="Fookes M."/>
            <person name="Schroeder G.N."/>
            <person name="Langridge G.C."/>
            <person name="Blondel C.J."/>
            <person name="Mammina C."/>
            <person name="Connor T.R."/>
            <person name="Seth-Smith H."/>
            <person name="Vernikos G.S."/>
            <person name="Robinson K.S."/>
            <person name="Sanders M."/>
            <person name="Petty N.K."/>
            <person name="Kingsley R.A."/>
            <person name="Baumler A.J."/>
            <person name="Nuccio S.P."/>
            <person name="Contreras I."/>
            <person name="Santiviago C.A."/>
            <person name="Maskell D."/>
            <person name="Barrow P."/>
            <person name="Humphrey T."/>
            <person name="Nastasi A."/>
            <person name="Roberts M."/>
            <person name="Frankel G."/>
            <person name="Parkhill J."/>
            <person name="Dougan G."/>
            <person name="Thomson N.R."/>
        </authorList>
    </citation>
    <scope>NUCLEOTIDE SEQUENCE [LARGE SCALE GENOMIC DNA]</scope>
    <source>
        <strain evidence="18">ATCC 43975 / DSM 13772 / NCTC 12419</strain>
    </source>
</reference>
<keyword evidence="3 14" id="KW-1003">Cell membrane</keyword>
<dbReference type="PROSITE" id="PS50109">
    <property type="entry name" value="HIS_KIN"/>
    <property type="match status" value="1"/>
</dbReference>
<feature type="transmembrane region" description="Helical" evidence="14">
    <location>
        <begin position="161"/>
        <end position="181"/>
    </location>
</feature>
<feature type="transmembrane region" description="Helical" evidence="14">
    <location>
        <begin position="12"/>
        <end position="30"/>
    </location>
</feature>
<comment type="subcellular location">
    <subcellularLocation>
        <location evidence="2">Cell inner membrane</location>
        <topology evidence="2">Multi-pass membrane protein</topology>
    </subcellularLocation>
</comment>
<dbReference type="GO" id="GO:0000155">
    <property type="term" value="F:phosphorelay sensor kinase activity"/>
    <property type="evidence" value="ECO:0007669"/>
    <property type="project" value="InterPro"/>
</dbReference>
<evidence type="ECO:0000256" key="7">
    <source>
        <dbReference type="ARBA" id="ARBA00022692"/>
    </source>
</evidence>
<dbReference type="NCBIfam" id="TIGR01386">
    <property type="entry name" value="cztS_silS_copS"/>
    <property type="match status" value="1"/>
</dbReference>
<dbReference type="GO" id="GO:0005524">
    <property type="term" value="F:ATP binding"/>
    <property type="evidence" value="ECO:0007669"/>
    <property type="project" value="UniProtKB-KW"/>
</dbReference>
<evidence type="ECO:0000313" key="17">
    <source>
        <dbReference type="EMBL" id="CCC30038.1"/>
    </source>
</evidence>
<evidence type="ECO:0000259" key="16">
    <source>
        <dbReference type="PROSITE" id="PS50885"/>
    </source>
</evidence>
<dbReference type="EMBL" id="FR877557">
    <property type="protein sequence ID" value="CCC30038.1"/>
    <property type="molecule type" value="Genomic_DNA"/>
</dbReference>
<dbReference type="GeneID" id="44979961"/>
<organism evidence="17 18">
    <name type="scientific">Salmonella bongori (strain ATCC 43975 / DSM 13772 / NCTC 12419)</name>
    <dbReference type="NCBI Taxonomy" id="218493"/>
    <lineage>
        <taxon>Bacteria</taxon>
        <taxon>Pseudomonadati</taxon>
        <taxon>Pseudomonadota</taxon>
        <taxon>Gammaproteobacteria</taxon>
        <taxon>Enterobacterales</taxon>
        <taxon>Enterobacteriaceae</taxon>
        <taxon>Salmonella</taxon>
    </lineage>
</organism>
<keyword evidence="9 14" id="KW-0418">Kinase</keyword>
<protein>
    <recommendedName>
        <fullName evidence="14">Sensor protein</fullName>
        <ecNumber evidence="14">2.7.13.3</ecNumber>
    </recommendedName>
</protein>
<evidence type="ECO:0000256" key="14">
    <source>
        <dbReference type="RuleBase" id="RU364088"/>
    </source>
</evidence>
<evidence type="ECO:0000256" key="10">
    <source>
        <dbReference type="ARBA" id="ARBA00022840"/>
    </source>
</evidence>
<dbReference type="InterPro" id="IPR006290">
    <property type="entry name" value="CztS_silS_copS"/>
</dbReference>
<keyword evidence="7 14" id="KW-0812">Transmembrane</keyword>
<keyword evidence="10 14" id="KW-0067">ATP-binding</keyword>
<evidence type="ECO:0000256" key="5">
    <source>
        <dbReference type="ARBA" id="ARBA00022553"/>
    </source>
</evidence>
<dbReference type="SMART" id="SM00304">
    <property type="entry name" value="HAMP"/>
    <property type="match status" value="1"/>
</dbReference>
<evidence type="ECO:0000256" key="4">
    <source>
        <dbReference type="ARBA" id="ARBA00022519"/>
    </source>
</evidence>
<keyword evidence="6 14" id="KW-0808">Transferase</keyword>
<dbReference type="InterPro" id="IPR050428">
    <property type="entry name" value="TCS_sensor_his_kinase"/>
</dbReference>
<dbReference type="InterPro" id="IPR003661">
    <property type="entry name" value="HisK_dim/P_dom"/>
</dbReference>
<evidence type="ECO:0000256" key="1">
    <source>
        <dbReference type="ARBA" id="ARBA00000085"/>
    </source>
</evidence>
<gene>
    <name evidence="17" type="primary">copS</name>
    <name evidence="17" type="ordered locus">SBG_0941</name>
</gene>
<dbReference type="Pfam" id="PF00672">
    <property type="entry name" value="HAMP"/>
    <property type="match status" value="1"/>
</dbReference>
<dbReference type="Proteomes" id="UP000000289">
    <property type="component" value="Chromosome"/>
</dbReference>
<keyword evidence="8 14" id="KW-0547">Nucleotide-binding</keyword>
<dbReference type="eggNOG" id="COG2205">
    <property type="taxonomic scope" value="Bacteria"/>
</dbReference>
<dbReference type="CDD" id="cd00082">
    <property type="entry name" value="HisKA"/>
    <property type="match status" value="1"/>
</dbReference>
<dbReference type="Gene3D" id="1.10.287.130">
    <property type="match status" value="1"/>
</dbReference>
<keyword evidence="13 14" id="KW-0472">Membrane</keyword>
<evidence type="ECO:0000256" key="2">
    <source>
        <dbReference type="ARBA" id="ARBA00004429"/>
    </source>
</evidence>
<dbReference type="InterPro" id="IPR003660">
    <property type="entry name" value="HAMP_dom"/>
</dbReference>
<keyword evidence="11 14" id="KW-1133">Transmembrane helix</keyword>
<feature type="domain" description="Histidine kinase" evidence="15">
    <location>
        <begin position="243"/>
        <end position="452"/>
    </location>
</feature>
<keyword evidence="4 14" id="KW-0997">Cell inner membrane</keyword>
<dbReference type="GO" id="GO:0005886">
    <property type="term" value="C:plasma membrane"/>
    <property type="evidence" value="ECO:0007669"/>
    <property type="project" value="UniProtKB-SubCell"/>
</dbReference>
<dbReference type="Gene3D" id="3.30.565.10">
    <property type="entry name" value="Histidine kinase-like ATPase, C-terminal domain"/>
    <property type="match status" value="1"/>
</dbReference>
<dbReference type="PANTHER" id="PTHR45436">
    <property type="entry name" value="SENSOR HISTIDINE KINASE YKOH"/>
    <property type="match status" value="1"/>
</dbReference>
<dbReference type="SUPFAM" id="SSF55874">
    <property type="entry name" value="ATPase domain of HSP90 chaperone/DNA topoisomerase II/histidine kinase"/>
    <property type="match status" value="1"/>
</dbReference>
<dbReference type="KEGG" id="sbg:SBG_0941"/>
<dbReference type="Pfam" id="PF00512">
    <property type="entry name" value="HisKA"/>
    <property type="match status" value="1"/>
</dbReference>
<evidence type="ECO:0000313" key="18">
    <source>
        <dbReference type="Proteomes" id="UP000000289"/>
    </source>
</evidence>
<dbReference type="Gene3D" id="6.10.340.10">
    <property type="match status" value="1"/>
</dbReference>
<evidence type="ECO:0000256" key="13">
    <source>
        <dbReference type="ARBA" id="ARBA00023136"/>
    </source>
</evidence>